<sequence>MTVPRPLVSVVIPNYNYRNSIGLCVDAALRQTYAPLEVIVVDDHSTDDSLKIARSRDVTVLQTPGNSGVAVARNTGAAAARGEILFFVDSDVALRPDAVEKAVEELLANPGYGAVCGIYEDQPLIRDSVVEECRVLQAYCWRMDSLGTVSFLFSSLTAIPRKVFQEIGPFNPRLRQTEEVEYGERMSARYEIMVTPHVLGRHDDDDKLSALLRKLFRRARLRVPLFARRRRFAKGFETASRSMAAVAALGAVAALPLALLGPWWLLAPVALAGLSVAGDLPMYRYVLKRRGARFLAVFTSVAFATNVAISSGIAVGAVYWLLSGRFRRLYETQWLTAGEETAREEISGAPGEPTVRNPGMTA</sequence>
<organism evidence="4 5">
    <name type="scientific">Streptomyces paludis</name>
    <dbReference type="NCBI Taxonomy" id="2282738"/>
    <lineage>
        <taxon>Bacteria</taxon>
        <taxon>Bacillati</taxon>
        <taxon>Actinomycetota</taxon>
        <taxon>Actinomycetes</taxon>
        <taxon>Kitasatosporales</taxon>
        <taxon>Streptomycetaceae</taxon>
        <taxon>Streptomyces</taxon>
    </lineage>
</organism>
<evidence type="ECO:0000313" key="4">
    <source>
        <dbReference type="EMBL" id="AXG82356.1"/>
    </source>
</evidence>
<dbReference type="SUPFAM" id="SSF53448">
    <property type="entry name" value="Nucleotide-diphospho-sugar transferases"/>
    <property type="match status" value="1"/>
</dbReference>
<gene>
    <name evidence="4" type="ORF">DVK44_04475</name>
</gene>
<dbReference type="AlphaFoldDB" id="A0A345I082"/>
<reference evidence="5" key="1">
    <citation type="submission" date="2018-07" db="EMBL/GenBank/DDBJ databases">
        <authorList>
            <person name="Zhao J."/>
        </authorList>
    </citation>
    <scope>NUCLEOTIDE SEQUENCE [LARGE SCALE GENOMIC DNA]</scope>
    <source>
        <strain evidence="5">GSSD-12</strain>
    </source>
</reference>
<keyword evidence="4" id="KW-0808">Transferase</keyword>
<evidence type="ECO:0000256" key="1">
    <source>
        <dbReference type="SAM" id="MobiDB-lite"/>
    </source>
</evidence>
<keyword evidence="2" id="KW-1133">Transmembrane helix</keyword>
<name>A0A345I082_9ACTN</name>
<dbReference type="PANTHER" id="PTHR43685:SF2">
    <property type="entry name" value="GLYCOSYLTRANSFERASE 2-LIKE DOMAIN-CONTAINING PROTEIN"/>
    <property type="match status" value="1"/>
</dbReference>
<keyword evidence="2" id="KW-0472">Membrane</keyword>
<feature type="domain" description="Glycosyltransferase 2-like" evidence="3">
    <location>
        <begin position="9"/>
        <end position="166"/>
    </location>
</feature>
<proteinExistence type="predicted"/>
<dbReference type="Pfam" id="PF00535">
    <property type="entry name" value="Glycos_transf_2"/>
    <property type="match status" value="1"/>
</dbReference>
<dbReference type="EMBL" id="CP031194">
    <property type="protein sequence ID" value="AXG82356.1"/>
    <property type="molecule type" value="Genomic_DNA"/>
</dbReference>
<keyword evidence="2" id="KW-0812">Transmembrane</keyword>
<dbReference type="PANTHER" id="PTHR43685">
    <property type="entry name" value="GLYCOSYLTRANSFERASE"/>
    <property type="match status" value="1"/>
</dbReference>
<dbReference type="InterPro" id="IPR050834">
    <property type="entry name" value="Glycosyltransf_2"/>
</dbReference>
<dbReference type="KEGG" id="spad:DVK44_04475"/>
<protein>
    <submittedName>
        <fullName evidence="4">Glycosyltransferase family 2 protein</fullName>
    </submittedName>
</protein>
<evidence type="ECO:0000256" key="2">
    <source>
        <dbReference type="SAM" id="Phobius"/>
    </source>
</evidence>
<dbReference type="InterPro" id="IPR029044">
    <property type="entry name" value="Nucleotide-diphossugar_trans"/>
</dbReference>
<feature type="transmembrane region" description="Helical" evidence="2">
    <location>
        <begin position="263"/>
        <end position="282"/>
    </location>
</feature>
<evidence type="ECO:0000313" key="5">
    <source>
        <dbReference type="Proteomes" id="UP000253868"/>
    </source>
</evidence>
<dbReference type="OrthoDB" id="3655479at2"/>
<dbReference type="Proteomes" id="UP000253868">
    <property type="component" value="Chromosome"/>
</dbReference>
<dbReference type="GO" id="GO:0016740">
    <property type="term" value="F:transferase activity"/>
    <property type="evidence" value="ECO:0007669"/>
    <property type="project" value="UniProtKB-KW"/>
</dbReference>
<keyword evidence="5" id="KW-1185">Reference proteome</keyword>
<dbReference type="Gene3D" id="3.90.550.10">
    <property type="entry name" value="Spore Coat Polysaccharide Biosynthesis Protein SpsA, Chain A"/>
    <property type="match status" value="1"/>
</dbReference>
<dbReference type="CDD" id="cd00761">
    <property type="entry name" value="Glyco_tranf_GTA_type"/>
    <property type="match status" value="1"/>
</dbReference>
<evidence type="ECO:0000259" key="3">
    <source>
        <dbReference type="Pfam" id="PF00535"/>
    </source>
</evidence>
<dbReference type="InterPro" id="IPR001173">
    <property type="entry name" value="Glyco_trans_2-like"/>
</dbReference>
<accession>A0A345I082</accession>
<feature type="transmembrane region" description="Helical" evidence="2">
    <location>
        <begin position="294"/>
        <end position="322"/>
    </location>
</feature>
<feature type="transmembrane region" description="Helical" evidence="2">
    <location>
        <begin position="238"/>
        <end position="257"/>
    </location>
</feature>
<feature type="region of interest" description="Disordered" evidence="1">
    <location>
        <begin position="341"/>
        <end position="362"/>
    </location>
</feature>